<evidence type="ECO:0000256" key="1">
    <source>
        <dbReference type="ARBA" id="ARBA00007430"/>
    </source>
</evidence>
<comment type="similarity">
    <text evidence="1">Belongs to the polysaccharide synthase family.</text>
</comment>
<feature type="domain" description="Polysaccharide biosynthesis protein CapD-like" evidence="3">
    <location>
        <begin position="291"/>
        <end position="576"/>
    </location>
</feature>
<dbReference type="PANTHER" id="PTHR43318:SF1">
    <property type="entry name" value="POLYSACCHARIDE BIOSYNTHESIS PROTEIN EPSC-RELATED"/>
    <property type="match status" value="1"/>
</dbReference>
<name>A0ABV1DYS4_9FIRM</name>
<dbReference type="EMBL" id="JBBMFD010000006">
    <property type="protein sequence ID" value="MEQ2440191.1"/>
    <property type="molecule type" value="Genomic_DNA"/>
</dbReference>
<dbReference type="SUPFAM" id="SSF53335">
    <property type="entry name" value="S-adenosyl-L-methionine-dependent methyltransferases"/>
    <property type="match status" value="1"/>
</dbReference>
<evidence type="ECO:0000313" key="4">
    <source>
        <dbReference type="EMBL" id="MEQ2440191.1"/>
    </source>
</evidence>
<dbReference type="SUPFAM" id="SSF51735">
    <property type="entry name" value="NAD(P)-binding Rossmann-fold domains"/>
    <property type="match status" value="1"/>
</dbReference>
<dbReference type="PANTHER" id="PTHR43318">
    <property type="entry name" value="UDP-N-ACETYLGLUCOSAMINE 4,6-DEHYDRATASE"/>
    <property type="match status" value="1"/>
</dbReference>
<dbReference type="InterPro" id="IPR051203">
    <property type="entry name" value="Polysaccharide_Synthase-Rel"/>
</dbReference>
<accession>A0ABV1DYS4</accession>
<dbReference type="RefSeq" id="WP_349218605.1">
    <property type="nucleotide sequence ID" value="NZ_JBBMFD010000006.1"/>
</dbReference>
<gene>
    <name evidence="4" type="ORF">WMO26_05055</name>
</gene>
<dbReference type="InterPro" id="IPR003869">
    <property type="entry name" value="Polysac_CapD-like"/>
</dbReference>
<comment type="caution">
    <text evidence="4">The sequence shown here is derived from an EMBL/GenBank/DDBJ whole genome shotgun (WGS) entry which is preliminary data.</text>
</comment>
<dbReference type="Gene3D" id="3.40.50.720">
    <property type="entry name" value="NAD(P)-binding Rossmann-like Domain"/>
    <property type="match status" value="2"/>
</dbReference>
<proteinExistence type="inferred from homology"/>
<dbReference type="Pfam" id="PF02719">
    <property type="entry name" value="Polysacc_synt_2"/>
    <property type="match status" value="1"/>
</dbReference>
<reference evidence="4 5" key="1">
    <citation type="submission" date="2024-03" db="EMBL/GenBank/DDBJ databases">
        <title>Human intestinal bacterial collection.</title>
        <authorList>
            <person name="Pauvert C."/>
            <person name="Hitch T.C.A."/>
            <person name="Clavel T."/>
        </authorList>
    </citation>
    <scope>NUCLEOTIDE SEQUENCE [LARGE SCALE GENOMIC DNA]</scope>
    <source>
        <strain evidence="4 5">CLA-JM-H44</strain>
    </source>
</reference>
<dbReference type="CDD" id="cd05237">
    <property type="entry name" value="UDP_invert_4-6DH_SDR_e"/>
    <property type="match status" value="1"/>
</dbReference>
<feature type="transmembrane region" description="Helical" evidence="2">
    <location>
        <begin position="49"/>
        <end position="71"/>
    </location>
</feature>
<keyword evidence="2" id="KW-1133">Transmembrane helix</keyword>
<dbReference type="Proteomes" id="UP001489509">
    <property type="component" value="Unassembled WGS sequence"/>
</dbReference>
<dbReference type="Pfam" id="PF13727">
    <property type="entry name" value="CoA_binding_3"/>
    <property type="match status" value="1"/>
</dbReference>
<protein>
    <submittedName>
        <fullName evidence="4">Nucleoside-diphosphate sugar epimerase/dehydratase</fullName>
    </submittedName>
</protein>
<evidence type="ECO:0000259" key="3">
    <source>
        <dbReference type="Pfam" id="PF02719"/>
    </source>
</evidence>
<sequence>MKQKNTFFLPVLLPKIGLALLDVFVVNTAVIFSYLLLNNFVLDTGLLLNYFQSFWALSIFTILSLCAYRVYHVLWIYASSLDIARITMGSITAMVFYYLYGLILNVPLPLPVYVMGTIISIGFLLFSRFVYRYIHVRASIASVENKVSRRIMVVGGGNAGSSLVHDLLNEGPKRGTPVLVVDDDIKKHHTQIRGVTVLYGVDRIQELAEQFSIDDIYIAIPSATSDQYERIVSNCTKTKCKIKMVPPLSEIQDGTRPIAEVRELHISDLLLRDEVKLDMQSISDYLKDNVVLVTGGGGSIGSELCRQIARFSPKLLIIFDIYENNAYELQNELKDRYGSALNSLILIGSVRDEARLEEIFTQYHPSIVFHAAAHKHVPLMEDSPAEAVKNNVFGTLNVAKCADKYGVKRFVLLSTDKAVNPTNVMGATKRVTEIIIRHMASISKTRFMAVRFGNVLGSNGSVVPLFKKQIESGGPVCVTHPDITRYFMTIPEAAQLVLQAGGMAESGAIYVLDMGKPVKIDDLARNMIRLMGYTPDIDIMVKYVGLRPGEKLYEELILDDERDRLITTAHNRIMITRPLPGEGDHLQEKLDELQADIQRDPKNATAYLQRIVPIRKMNTPDFDVSEEIVEEQVIQTASV</sequence>
<dbReference type="InterPro" id="IPR036291">
    <property type="entry name" value="NAD(P)-bd_dom_sf"/>
</dbReference>
<evidence type="ECO:0000313" key="5">
    <source>
        <dbReference type="Proteomes" id="UP001489509"/>
    </source>
</evidence>
<keyword evidence="5" id="KW-1185">Reference proteome</keyword>
<organism evidence="4 5">
    <name type="scientific">Solibaculum intestinale</name>
    <dbReference type="NCBI Taxonomy" id="3133165"/>
    <lineage>
        <taxon>Bacteria</taxon>
        <taxon>Bacillati</taxon>
        <taxon>Bacillota</taxon>
        <taxon>Clostridia</taxon>
        <taxon>Eubacteriales</taxon>
        <taxon>Oscillospiraceae</taxon>
        <taxon>Solibaculum</taxon>
    </lineage>
</organism>
<evidence type="ECO:0000256" key="2">
    <source>
        <dbReference type="SAM" id="Phobius"/>
    </source>
</evidence>
<keyword evidence="2" id="KW-0812">Transmembrane</keyword>
<dbReference type="InterPro" id="IPR029063">
    <property type="entry name" value="SAM-dependent_MTases_sf"/>
</dbReference>
<keyword evidence="2" id="KW-0472">Membrane</keyword>
<feature type="transmembrane region" description="Helical" evidence="2">
    <location>
        <begin position="12"/>
        <end position="37"/>
    </location>
</feature>